<sequence length="379" mass="40270">MAAKITSCFAFKEALILPTLNPKLFAPVLLLFAVTAFLDSLEDVVFVQPLVDDMGSRLITVNSTDPLGAEYTKLTEETEPGGTELLLIAVSEVIVALAVGFVKKILALFAASTTYSGGRYSLAALLRELVNGRISLKGPSITIAVVDAFDFASAVLAALIPTPALMGGLSRVLSVQGLVSHLANHVSLCFTVVALVGVAVSAVDRRCRGMRALRQAWRLVTRVRKKQGFVLVLVAYLGPTVVAPLHGFALGYAKRSTAECLCLLAVHALLSGAQELFSLAAATVYYYQAMESKEICPYVIEGGMRTSSPEVSNDDLTRETGSDDDSASEPPPVHVDLTMHGAGVCTLQPHHGGGVADAPSLLALWQAQEDQQYNLSLLE</sequence>
<dbReference type="AlphaFoldDB" id="M8D4X9"/>
<organism evidence="1">
    <name type="scientific">Aegilops tauschii</name>
    <name type="common">Tausch's goatgrass</name>
    <name type="synonym">Aegilops squarrosa</name>
    <dbReference type="NCBI Taxonomy" id="37682"/>
    <lineage>
        <taxon>Eukaryota</taxon>
        <taxon>Viridiplantae</taxon>
        <taxon>Streptophyta</taxon>
        <taxon>Embryophyta</taxon>
        <taxon>Tracheophyta</taxon>
        <taxon>Spermatophyta</taxon>
        <taxon>Magnoliopsida</taxon>
        <taxon>Liliopsida</taxon>
        <taxon>Poales</taxon>
        <taxon>Poaceae</taxon>
        <taxon>BOP clade</taxon>
        <taxon>Pooideae</taxon>
        <taxon>Triticodae</taxon>
        <taxon>Triticeae</taxon>
        <taxon>Triticinae</taxon>
        <taxon>Aegilops</taxon>
    </lineage>
</organism>
<proteinExistence type="predicted"/>
<name>M8D4X9_AEGTA</name>
<dbReference type="PANTHER" id="PTHR34483:SF1">
    <property type="entry name" value="ABC TRANSMEMBRANE TYPE-1 DOMAIN-CONTAINING PROTEIN"/>
    <property type="match status" value="1"/>
</dbReference>
<dbReference type="PANTHER" id="PTHR34483">
    <property type="entry name" value="OS09G0129800 PROTEIN"/>
    <property type="match status" value="1"/>
</dbReference>
<evidence type="ECO:0000313" key="1">
    <source>
        <dbReference type="EnsemblPlants" id="EMT31381"/>
    </source>
</evidence>
<reference evidence="1" key="1">
    <citation type="submission" date="2015-06" db="UniProtKB">
        <authorList>
            <consortium name="EnsemblPlants"/>
        </authorList>
    </citation>
    <scope>IDENTIFICATION</scope>
</reference>
<dbReference type="EnsemblPlants" id="EMT31381">
    <property type="protein sequence ID" value="EMT31381"/>
    <property type="gene ID" value="F775_17361"/>
</dbReference>
<accession>M8D4X9</accession>
<dbReference type="ExpressionAtlas" id="M8D4X9">
    <property type="expression patterns" value="baseline"/>
</dbReference>
<protein>
    <submittedName>
        <fullName evidence="1">Uncharacterized protein</fullName>
    </submittedName>
</protein>